<dbReference type="Gene3D" id="3.30.470.20">
    <property type="entry name" value="ATP-grasp fold, B domain"/>
    <property type="match status" value="1"/>
</dbReference>
<dbReference type="EMBL" id="LAZR01058776">
    <property type="protein sequence ID" value="KKK69185.1"/>
    <property type="molecule type" value="Genomic_DNA"/>
</dbReference>
<comment type="caution">
    <text evidence="3">The sequence shown here is derived from an EMBL/GenBank/DDBJ whole genome shotgun (WGS) entry which is preliminary data.</text>
</comment>
<name>A0A0F8Y6D5_9ZZZZ</name>
<feature type="non-terminal residue" evidence="3">
    <location>
        <position position="1"/>
    </location>
</feature>
<accession>A0A0F8Y6D5</accession>
<reference evidence="3" key="1">
    <citation type="journal article" date="2015" name="Nature">
        <title>Complex archaea that bridge the gap between prokaryotes and eukaryotes.</title>
        <authorList>
            <person name="Spang A."/>
            <person name="Saw J.H."/>
            <person name="Jorgensen S.L."/>
            <person name="Zaremba-Niedzwiedzka K."/>
            <person name="Martijn J."/>
            <person name="Lind A.E."/>
            <person name="van Eijk R."/>
            <person name="Schleper C."/>
            <person name="Guy L."/>
            <person name="Ettema T.J."/>
        </authorList>
    </citation>
    <scope>NUCLEOTIDE SEQUENCE</scope>
</reference>
<evidence type="ECO:0000256" key="1">
    <source>
        <dbReference type="SAM" id="MobiDB-lite"/>
    </source>
</evidence>
<feature type="region of interest" description="Disordered" evidence="1">
    <location>
        <begin position="173"/>
        <end position="194"/>
    </location>
</feature>
<dbReference type="Pfam" id="PF08443">
    <property type="entry name" value="RimK"/>
    <property type="match status" value="1"/>
</dbReference>
<protein>
    <recommendedName>
        <fullName evidence="2">ATP-grasp fold RimK-type domain-containing protein</fullName>
    </recommendedName>
</protein>
<dbReference type="AlphaFoldDB" id="A0A0F8Y6D5"/>
<proteinExistence type="predicted"/>
<gene>
    <name evidence="3" type="ORF">LCGC14_2936580</name>
</gene>
<sequence length="229" mass="24952">KAISDGAQYFQNYIDIKDEYRLHVAFGSVIYAVKKVENPTDAGWIAQRKEKILDYAQKNNRNMDDPTMNYILGLLVKEAALPDRIVRSNKRGWKFSGVTLNNVSDTLKAMAIKSVEVIGLDFGAVDCAIGLDDNPYLIEINSGPGLQGTALQKYVEAFRAKLNEIEAPVEAPVREERSSARRAPARRSRAVGAAPADGAPIGGVATVMQNVRSDAEAQAVIAALMRGDM</sequence>
<feature type="domain" description="ATP-grasp fold RimK-type" evidence="2">
    <location>
        <begin position="101"/>
        <end position="150"/>
    </location>
</feature>
<dbReference type="InterPro" id="IPR013651">
    <property type="entry name" value="ATP-grasp_RimK-type"/>
</dbReference>
<evidence type="ECO:0000313" key="3">
    <source>
        <dbReference type="EMBL" id="KKK69185.1"/>
    </source>
</evidence>
<organism evidence="3">
    <name type="scientific">marine sediment metagenome</name>
    <dbReference type="NCBI Taxonomy" id="412755"/>
    <lineage>
        <taxon>unclassified sequences</taxon>
        <taxon>metagenomes</taxon>
        <taxon>ecological metagenomes</taxon>
    </lineage>
</organism>
<dbReference type="SUPFAM" id="SSF56059">
    <property type="entry name" value="Glutathione synthetase ATP-binding domain-like"/>
    <property type="match status" value="1"/>
</dbReference>
<evidence type="ECO:0000259" key="2">
    <source>
        <dbReference type="Pfam" id="PF08443"/>
    </source>
</evidence>